<name>A0A2N9JJD8_9ACTN</name>
<dbReference type="Gene3D" id="1.10.10.10">
    <property type="entry name" value="Winged helix-like DNA-binding domain superfamily/Winged helix DNA-binding domain"/>
    <property type="match status" value="1"/>
</dbReference>
<accession>A0A2N9JJD8</accession>
<dbReference type="InterPro" id="IPR036388">
    <property type="entry name" value="WH-like_DNA-bd_sf"/>
</dbReference>
<reference evidence="2 3" key="1">
    <citation type="submission" date="2018-02" db="EMBL/GenBank/DDBJ databases">
        <authorList>
            <person name="Cohen D.B."/>
            <person name="Kent A.D."/>
        </authorList>
    </citation>
    <scope>NUCLEOTIDE SEQUENCE [LARGE SCALE GENOMIC DNA]</scope>
    <source>
        <strain evidence="2">1</strain>
    </source>
</reference>
<evidence type="ECO:0000313" key="3">
    <source>
        <dbReference type="Proteomes" id="UP000238164"/>
    </source>
</evidence>
<protein>
    <recommendedName>
        <fullName evidence="4">Transcriptional regulator</fullName>
    </recommendedName>
</protein>
<evidence type="ECO:0008006" key="4">
    <source>
        <dbReference type="Google" id="ProtNLM"/>
    </source>
</evidence>
<keyword evidence="3" id="KW-1185">Reference proteome</keyword>
<dbReference type="KEGG" id="mgg:MPLG2_2663"/>
<dbReference type="EMBL" id="LT985188">
    <property type="protein sequence ID" value="SPD87693.1"/>
    <property type="molecule type" value="Genomic_DNA"/>
</dbReference>
<sequence>MTSCKNYQYTRPVTTPSGGPQPARTDRPREAALRVLRELVAADGPATLAMLTQSLGGHPNTTRMQLEHLVADGWATQFSEQPVGRGRPAKAYLPTVVGRQAALQDPDLSDQVALLEAVAEHLSQSSDPRGAALAVGRGWGRRLAAAGSDELTQVLGAQGFTPEPVTDGIALRTCPLLASAQSWPTVVCGIHQGLVDEITRDQWLVEPFALPAGCLVRRTNGPAHR</sequence>
<evidence type="ECO:0000256" key="1">
    <source>
        <dbReference type="SAM" id="MobiDB-lite"/>
    </source>
</evidence>
<dbReference type="AlphaFoldDB" id="A0A2N9JJD8"/>
<feature type="region of interest" description="Disordered" evidence="1">
    <location>
        <begin position="1"/>
        <end position="27"/>
    </location>
</feature>
<gene>
    <name evidence="2" type="ORF">MPLG2_2663</name>
</gene>
<evidence type="ECO:0000313" key="2">
    <source>
        <dbReference type="EMBL" id="SPD87693.1"/>
    </source>
</evidence>
<feature type="compositionally biased region" description="Polar residues" evidence="1">
    <location>
        <begin position="1"/>
        <end position="18"/>
    </location>
</feature>
<dbReference type="Proteomes" id="UP000238164">
    <property type="component" value="Chromosome 1"/>
</dbReference>
<dbReference type="SUPFAM" id="SSF46785">
    <property type="entry name" value="Winged helix' DNA-binding domain"/>
    <property type="match status" value="1"/>
</dbReference>
<proteinExistence type="predicted"/>
<dbReference type="InterPro" id="IPR036390">
    <property type="entry name" value="WH_DNA-bd_sf"/>
</dbReference>
<organism evidence="2 3">
    <name type="scientific">Micropruina glycogenica</name>
    <dbReference type="NCBI Taxonomy" id="75385"/>
    <lineage>
        <taxon>Bacteria</taxon>
        <taxon>Bacillati</taxon>
        <taxon>Actinomycetota</taxon>
        <taxon>Actinomycetes</taxon>
        <taxon>Propionibacteriales</taxon>
        <taxon>Nocardioidaceae</taxon>
        <taxon>Micropruina</taxon>
    </lineage>
</organism>